<proteinExistence type="predicted"/>
<feature type="compositionally biased region" description="Basic and acidic residues" evidence="1">
    <location>
        <begin position="43"/>
        <end position="55"/>
    </location>
</feature>
<feature type="region of interest" description="Disordered" evidence="1">
    <location>
        <begin position="24"/>
        <end position="55"/>
    </location>
</feature>
<gene>
    <name evidence="2" type="ORF">PUN28_003870</name>
</gene>
<name>A0AAW2GKL8_9HYME</name>
<sequence length="109" mass="12422">MDKTVISISDSAFLRPLYFLNHRSRSMRDNDTNHRPQSQTANLDRENQLSSRIDDVPRPLGYPACAKICMQEPRIVHSTGSPDCCCDRRRNRAISIGNACFARRQVTVT</sequence>
<organism evidence="2 3">
    <name type="scientific">Cardiocondyla obscurior</name>
    <dbReference type="NCBI Taxonomy" id="286306"/>
    <lineage>
        <taxon>Eukaryota</taxon>
        <taxon>Metazoa</taxon>
        <taxon>Ecdysozoa</taxon>
        <taxon>Arthropoda</taxon>
        <taxon>Hexapoda</taxon>
        <taxon>Insecta</taxon>
        <taxon>Pterygota</taxon>
        <taxon>Neoptera</taxon>
        <taxon>Endopterygota</taxon>
        <taxon>Hymenoptera</taxon>
        <taxon>Apocrita</taxon>
        <taxon>Aculeata</taxon>
        <taxon>Formicoidea</taxon>
        <taxon>Formicidae</taxon>
        <taxon>Myrmicinae</taxon>
        <taxon>Cardiocondyla</taxon>
    </lineage>
</organism>
<dbReference type="EMBL" id="JADYXP020000003">
    <property type="protein sequence ID" value="KAL0128766.1"/>
    <property type="molecule type" value="Genomic_DNA"/>
</dbReference>
<reference evidence="2 3" key="1">
    <citation type="submission" date="2023-03" db="EMBL/GenBank/DDBJ databases">
        <title>High recombination rates correlate with genetic variation in Cardiocondyla obscurior ants.</title>
        <authorList>
            <person name="Errbii M."/>
        </authorList>
    </citation>
    <scope>NUCLEOTIDE SEQUENCE [LARGE SCALE GENOMIC DNA]</scope>
    <source>
        <strain evidence="2">Alpha-2009</strain>
        <tissue evidence="2">Whole body</tissue>
    </source>
</reference>
<accession>A0AAW2GKL8</accession>
<dbReference type="Proteomes" id="UP001430953">
    <property type="component" value="Unassembled WGS sequence"/>
</dbReference>
<protein>
    <submittedName>
        <fullName evidence="2">Uncharacterized protein</fullName>
    </submittedName>
</protein>
<evidence type="ECO:0000313" key="2">
    <source>
        <dbReference type="EMBL" id="KAL0128766.1"/>
    </source>
</evidence>
<comment type="caution">
    <text evidence="2">The sequence shown here is derived from an EMBL/GenBank/DDBJ whole genome shotgun (WGS) entry which is preliminary data.</text>
</comment>
<evidence type="ECO:0000313" key="3">
    <source>
        <dbReference type="Proteomes" id="UP001430953"/>
    </source>
</evidence>
<keyword evidence="3" id="KW-1185">Reference proteome</keyword>
<dbReference type="AlphaFoldDB" id="A0AAW2GKL8"/>
<evidence type="ECO:0000256" key="1">
    <source>
        <dbReference type="SAM" id="MobiDB-lite"/>
    </source>
</evidence>